<sequence length="327" mass="36560">MKSTEPRDKVFSLLNVDQEFRSREGSSGELVTHDRATSVRERRHYPKIVYATKSDEDVCVEVAQYWLASMSERGGNQLVFLQHVQERHRGADWPSWLPDWSAQHRAGKLCAAPHHNGGWSFAAAGKSRAAASISFVDAGHREKPILRACGVRFRRLEIVDVEVLPHNGDMVNGMLAGVKDRAYPGSNVSYQDAVNELADLVMAPYVDGAPYEPAKKHTHDRILARVGKKMSGSNFDLSGLTSSSAYRDASGFTRKFFLSRSGYIGLAPLRAEKRDEICILFGAKTPMAIRNKGEYYEFIGECLILGVMEGELMKNLNGDYIENLEFR</sequence>
<organism evidence="1 2">
    <name type="scientific">Neofusicoccum parvum</name>
    <dbReference type="NCBI Taxonomy" id="310453"/>
    <lineage>
        <taxon>Eukaryota</taxon>
        <taxon>Fungi</taxon>
        <taxon>Dikarya</taxon>
        <taxon>Ascomycota</taxon>
        <taxon>Pezizomycotina</taxon>
        <taxon>Dothideomycetes</taxon>
        <taxon>Dothideomycetes incertae sedis</taxon>
        <taxon>Botryosphaeriales</taxon>
        <taxon>Botryosphaeriaceae</taxon>
        <taxon>Neofusicoccum</taxon>
    </lineage>
</organism>
<evidence type="ECO:0000313" key="1">
    <source>
        <dbReference type="EMBL" id="GME23964.1"/>
    </source>
</evidence>
<proteinExistence type="predicted"/>
<comment type="caution">
    <text evidence="1">The sequence shown here is derived from an EMBL/GenBank/DDBJ whole genome shotgun (WGS) entry which is preliminary data.</text>
</comment>
<protein>
    <submittedName>
        <fullName evidence="1">Heterokaryon incompatibility protein-domain-containing protein</fullName>
    </submittedName>
</protein>
<dbReference type="EMBL" id="BSXG01000010">
    <property type="protein sequence ID" value="GME23964.1"/>
    <property type="molecule type" value="Genomic_DNA"/>
</dbReference>
<name>A0ACB5RTY7_9PEZI</name>
<gene>
    <name evidence="1" type="primary">g6050</name>
    <name evidence="1" type="ORF">NpPPO83_00006050</name>
</gene>
<dbReference type="Proteomes" id="UP001165186">
    <property type="component" value="Unassembled WGS sequence"/>
</dbReference>
<keyword evidence="2" id="KW-1185">Reference proteome</keyword>
<evidence type="ECO:0000313" key="2">
    <source>
        <dbReference type="Proteomes" id="UP001165186"/>
    </source>
</evidence>
<reference evidence="1" key="1">
    <citation type="submission" date="2024-09" db="EMBL/GenBank/DDBJ databases">
        <title>Draft Genome Sequences of Neofusicoccum parvum.</title>
        <authorList>
            <person name="Ashida A."/>
            <person name="Camagna M."/>
            <person name="Tanaka A."/>
            <person name="Takemoto D."/>
        </authorList>
    </citation>
    <scope>NUCLEOTIDE SEQUENCE</scope>
    <source>
        <strain evidence="1">PPO83</strain>
    </source>
</reference>
<accession>A0ACB5RTY7</accession>